<evidence type="ECO:0000256" key="2">
    <source>
        <dbReference type="ARBA" id="ARBA00008193"/>
    </source>
</evidence>
<feature type="transmembrane region" description="Helical" evidence="7">
    <location>
        <begin position="57"/>
        <end position="72"/>
    </location>
</feature>
<feature type="transmembrane region" description="Helical" evidence="7">
    <location>
        <begin position="21"/>
        <end position="37"/>
    </location>
</feature>
<feature type="domain" description="Glycine transporter" evidence="8">
    <location>
        <begin position="2"/>
        <end position="71"/>
    </location>
</feature>
<dbReference type="Pfam" id="PF03458">
    <property type="entry name" value="Gly_transporter"/>
    <property type="match status" value="2"/>
</dbReference>
<reference evidence="9" key="1">
    <citation type="journal article" date="2020" name="mSystems">
        <title>Genome- and Community-Level Interaction Insights into Carbon Utilization and Element Cycling Functions of Hydrothermarchaeota in Hydrothermal Sediment.</title>
        <authorList>
            <person name="Zhou Z."/>
            <person name="Liu Y."/>
            <person name="Xu W."/>
            <person name="Pan J."/>
            <person name="Luo Z.H."/>
            <person name="Li M."/>
        </authorList>
    </citation>
    <scope>NUCLEOTIDE SEQUENCE [LARGE SCALE GENOMIC DNA]</scope>
    <source>
        <strain evidence="9">SpSt-767</strain>
    </source>
</reference>
<comment type="similarity">
    <text evidence="2">Belongs to the UPF0126 family.</text>
</comment>
<keyword evidence="5 7" id="KW-1133">Transmembrane helix</keyword>
<evidence type="ECO:0000256" key="6">
    <source>
        <dbReference type="ARBA" id="ARBA00023136"/>
    </source>
</evidence>
<organism evidence="9">
    <name type="scientific">Desulfobacca acetoxidans</name>
    <dbReference type="NCBI Taxonomy" id="60893"/>
    <lineage>
        <taxon>Bacteria</taxon>
        <taxon>Pseudomonadati</taxon>
        <taxon>Thermodesulfobacteriota</taxon>
        <taxon>Desulfobaccia</taxon>
        <taxon>Desulfobaccales</taxon>
        <taxon>Desulfobaccaceae</taxon>
        <taxon>Desulfobacca</taxon>
    </lineage>
</organism>
<evidence type="ECO:0000256" key="4">
    <source>
        <dbReference type="ARBA" id="ARBA00022692"/>
    </source>
</evidence>
<dbReference type="PANTHER" id="PTHR30506:SF3">
    <property type="entry name" value="UPF0126 INNER MEMBRANE PROTEIN YADS-RELATED"/>
    <property type="match status" value="1"/>
</dbReference>
<sequence length="212" mass="22513">MYFGDIVFSISGALTAARYRMDVIGFILIGTITGIGGGTTRDLLLGRTVWWTRNPEELVLCVAASLATYFFITSDISRRKWMTWADALGLSAFGVVGCHIALQFGAPPIIAVFMGMVTATGGGFLRDVITNTQPMITSGQLYATAALLGSLSYASLSHFGVSGTVAELGSCLAAFLLRAWSIIFNIRMGPPGEFLRWGRADDAPSGSGNPAK</sequence>
<dbReference type="GO" id="GO:0005886">
    <property type="term" value="C:plasma membrane"/>
    <property type="evidence" value="ECO:0007669"/>
    <property type="project" value="UniProtKB-SubCell"/>
</dbReference>
<keyword evidence="6 7" id="KW-0472">Membrane</keyword>
<evidence type="ECO:0000313" key="9">
    <source>
        <dbReference type="EMBL" id="HHS28617.1"/>
    </source>
</evidence>
<evidence type="ECO:0000259" key="8">
    <source>
        <dbReference type="Pfam" id="PF03458"/>
    </source>
</evidence>
<keyword evidence="3" id="KW-1003">Cell membrane</keyword>
<evidence type="ECO:0000256" key="1">
    <source>
        <dbReference type="ARBA" id="ARBA00004651"/>
    </source>
</evidence>
<evidence type="ECO:0000256" key="3">
    <source>
        <dbReference type="ARBA" id="ARBA00022475"/>
    </source>
</evidence>
<proteinExistence type="inferred from homology"/>
<evidence type="ECO:0000256" key="5">
    <source>
        <dbReference type="ARBA" id="ARBA00022989"/>
    </source>
</evidence>
<gene>
    <name evidence="9" type="ORF">ENV52_02815</name>
</gene>
<dbReference type="PANTHER" id="PTHR30506">
    <property type="entry name" value="INNER MEMBRANE PROTEIN"/>
    <property type="match status" value="1"/>
</dbReference>
<comment type="caution">
    <text evidence="9">The sequence shown here is derived from an EMBL/GenBank/DDBJ whole genome shotgun (WGS) entry which is preliminary data.</text>
</comment>
<name>A0A7V6A1R7_9BACT</name>
<dbReference type="EMBL" id="DTGR01000043">
    <property type="protein sequence ID" value="HHS28617.1"/>
    <property type="molecule type" value="Genomic_DNA"/>
</dbReference>
<feature type="domain" description="Glycine transporter" evidence="8">
    <location>
        <begin position="84"/>
        <end position="156"/>
    </location>
</feature>
<dbReference type="AlphaFoldDB" id="A0A7V6A1R7"/>
<dbReference type="InterPro" id="IPR005115">
    <property type="entry name" value="Gly_transporter"/>
</dbReference>
<protein>
    <submittedName>
        <fullName evidence="9">Trimeric intracellular cation channel family protein</fullName>
    </submittedName>
</protein>
<comment type="subcellular location">
    <subcellularLocation>
        <location evidence="1">Cell membrane</location>
        <topology evidence="1">Multi-pass membrane protein</topology>
    </subcellularLocation>
</comment>
<keyword evidence="4 7" id="KW-0812">Transmembrane</keyword>
<accession>A0A7V6A1R7</accession>
<evidence type="ECO:0000256" key="7">
    <source>
        <dbReference type="SAM" id="Phobius"/>
    </source>
</evidence>